<gene>
    <name evidence="8" type="ORF">KLLA0_C02101g</name>
</gene>
<proteinExistence type="inferred from homology"/>
<keyword evidence="3 7" id="KW-0812">Transmembrane</keyword>
<evidence type="ECO:0000256" key="7">
    <source>
        <dbReference type="RuleBase" id="RU365066"/>
    </source>
</evidence>
<keyword evidence="2 7" id="KW-0337">GPI-anchor biosynthesis</keyword>
<keyword evidence="5 7" id="KW-1133">Transmembrane helix</keyword>
<dbReference type="Proteomes" id="UP000000598">
    <property type="component" value="Chromosome C"/>
</dbReference>
<evidence type="ECO:0000313" key="8">
    <source>
        <dbReference type="EMBL" id="CAH01141.1"/>
    </source>
</evidence>
<feature type="signal peptide" evidence="7">
    <location>
        <begin position="1"/>
        <end position="20"/>
    </location>
</feature>
<dbReference type="PANTHER" id="PTHR13148">
    <property type="entry name" value="PER1-RELATED"/>
    <property type="match status" value="1"/>
</dbReference>
<evidence type="ECO:0000256" key="5">
    <source>
        <dbReference type="ARBA" id="ARBA00022989"/>
    </source>
</evidence>
<feature type="transmembrane region" description="Helical" evidence="7">
    <location>
        <begin position="272"/>
        <end position="289"/>
    </location>
</feature>
<dbReference type="GO" id="GO:0016788">
    <property type="term" value="F:hydrolase activity, acting on ester bonds"/>
    <property type="evidence" value="ECO:0007669"/>
    <property type="project" value="TreeGrafter"/>
</dbReference>
<sequence length="344" mass="40205">MLNATKRLACLSFFVYVSLASPGDRLPEFSDCVRACEVVRHCTDRFEEDSFNPFINEQFSEPALVYKALLWDCTSDCDYQCQQKITLDREERNEDIYQFHGKWPFKRVLGMQEFYSTIFSICNFVPHYRGFKLARKSLAKLQKTSQRRVLILNYIFISMAGMIAWICSSIFHTRDLIITEKLDYVFAGATVLSGFHGVFYRVARLDLHPRVGALFSLSVFTIFVGHLLRLYLNWSYAYNMRFNIFFGLLQYILLITLAILNYRTFSSIRPDLVHDLSVVPVLLVVFTGVAMSSELFDFFSYRWQIDSHAIWHALTIVPSFYLYEFFLKDYHVLGSRTSTNIKNV</sequence>
<dbReference type="InterPro" id="IPR007217">
    <property type="entry name" value="Per1-like"/>
</dbReference>
<dbReference type="eggNOG" id="KOG2970">
    <property type="taxonomic scope" value="Eukaryota"/>
</dbReference>
<dbReference type="KEGG" id="kla:KLLA0_C02101g"/>
<dbReference type="OMA" id="DFMIEDC"/>
<feature type="transmembrane region" description="Helical" evidence="7">
    <location>
        <begin position="214"/>
        <end position="232"/>
    </location>
</feature>
<feature type="chain" id="PRO_5016484410" description="Post-GPI attachment to proteins factor 3" evidence="7">
    <location>
        <begin position="21"/>
        <end position="344"/>
    </location>
</feature>
<keyword evidence="9" id="KW-1185">Reference proteome</keyword>
<evidence type="ECO:0000256" key="6">
    <source>
        <dbReference type="ARBA" id="ARBA00023136"/>
    </source>
</evidence>
<dbReference type="AlphaFoldDB" id="Q6CUU9"/>
<evidence type="ECO:0000256" key="1">
    <source>
        <dbReference type="ARBA" id="ARBA00004127"/>
    </source>
</evidence>
<name>Q6CUU9_KLULA</name>
<feature type="transmembrane region" description="Helical" evidence="7">
    <location>
        <begin position="151"/>
        <end position="172"/>
    </location>
</feature>
<evidence type="ECO:0000256" key="2">
    <source>
        <dbReference type="ARBA" id="ARBA00022502"/>
    </source>
</evidence>
<dbReference type="InParanoid" id="Q6CUU9"/>
<comment type="caution">
    <text evidence="7">Lacks conserved residue(s) required for the propagation of feature annotation.</text>
</comment>
<comment type="similarity">
    <text evidence="7">Belongs to the PGAP3 family.</text>
</comment>
<dbReference type="PaxDb" id="284590-Q6CUU9"/>
<dbReference type="Pfam" id="PF04080">
    <property type="entry name" value="Per1"/>
    <property type="match status" value="1"/>
</dbReference>
<keyword evidence="7" id="KW-0256">Endoplasmic reticulum</keyword>
<reference evidence="8 9" key="1">
    <citation type="journal article" date="2004" name="Nature">
        <title>Genome evolution in yeasts.</title>
        <authorList>
            <consortium name="Genolevures"/>
            <person name="Dujon B."/>
            <person name="Sherman D."/>
            <person name="Fischer G."/>
            <person name="Durrens P."/>
            <person name="Casaregola S."/>
            <person name="Lafontaine I."/>
            <person name="de Montigny J."/>
            <person name="Marck C."/>
            <person name="Neuveglise C."/>
            <person name="Talla E."/>
            <person name="Goffard N."/>
            <person name="Frangeul L."/>
            <person name="Aigle M."/>
            <person name="Anthouard V."/>
            <person name="Babour A."/>
            <person name="Barbe V."/>
            <person name="Barnay S."/>
            <person name="Blanchin S."/>
            <person name="Beckerich J.M."/>
            <person name="Beyne E."/>
            <person name="Bleykasten C."/>
            <person name="Boisrame A."/>
            <person name="Boyer J."/>
            <person name="Cattolico L."/>
            <person name="Confanioleri F."/>
            <person name="de Daruvar A."/>
            <person name="Despons L."/>
            <person name="Fabre E."/>
            <person name="Fairhead C."/>
            <person name="Ferry-Dumazet H."/>
            <person name="Groppi A."/>
            <person name="Hantraye F."/>
            <person name="Hennequin C."/>
            <person name="Jauniaux N."/>
            <person name="Joyet P."/>
            <person name="Kachouri R."/>
            <person name="Kerrest A."/>
            <person name="Koszul R."/>
            <person name="Lemaire M."/>
            <person name="Lesur I."/>
            <person name="Ma L."/>
            <person name="Muller H."/>
            <person name="Nicaud J.M."/>
            <person name="Nikolski M."/>
            <person name="Oztas S."/>
            <person name="Ozier-Kalogeropoulos O."/>
            <person name="Pellenz S."/>
            <person name="Potier S."/>
            <person name="Richard G.F."/>
            <person name="Straub M.L."/>
            <person name="Suleau A."/>
            <person name="Swennene D."/>
            <person name="Tekaia F."/>
            <person name="Wesolowski-Louvel M."/>
            <person name="Westhof E."/>
            <person name="Wirth B."/>
            <person name="Zeniou-Meyer M."/>
            <person name="Zivanovic I."/>
            <person name="Bolotin-Fukuhara M."/>
            <person name="Thierry A."/>
            <person name="Bouchier C."/>
            <person name="Caudron B."/>
            <person name="Scarpelli C."/>
            <person name="Gaillardin C."/>
            <person name="Weissenbach J."/>
            <person name="Wincker P."/>
            <person name="Souciet J.L."/>
        </authorList>
    </citation>
    <scope>NUCLEOTIDE SEQUENCE [LARGE SCALE GENOMIC DNA]</scope>
    <source>
        <strain evidence="9">ATCC 8585 / CBS 2359 / DSM 70799 / NBRC 1267 / NRRL Y-1140 / WM37</strain>
    </source>
</reference>
<evidence type="ECO:0000256" key="4">
    <source>
        <dbReference type="ARBA" id="ARBA00022729"/>
    </source>
</evidence>
<organism evidence="8 9">
    <name type="scientific">Kluyveromyces lactis (strain ATCC 8585 / CBS 2359 / DSM 70799 / NBRC 1267 / NRRL Y-1140 / WM37)</name>
    <name type="common">Yeast</name>
    <name type="synonym">Candida sphaerica</name>
    <dbReference type="NCBI Taxonomy" id="284590"/>
    <lineage>
        <taxon>Eukaryota</taxon>
        <taxon>Fungi</taxon>
        <taxon>Dikarya</taxon>
        <taxon>Ascomycota</taxon>
        <taxon>Saccharomycotina</taxon>
        <taxon>Saccharomycetes</taxon>
        <taxon>Saccharomycetales</taxon>
        <taxon>Saccharomycetaceae</taxon>
        <taxon>Kluyveromyces</taxon>
    </lineage>
</organism>
<dbReference type="STRING" id="284590.Q6CUU9"/>
<dbReference type="HOGENOM" id="CLU_032917_1_1_1"/>
<keyword evidence="6 7" id="KW-0472">Membrane</keyword>
<dbReference type="EMBL" id="CR382123">
    <property type="protein sequence ID" value="CAH01141.1"/>
    <property type="molecule type" value="Genomic_DNA"/>
</dbReference>
<keyword evidence="4 7" id="KW-0732">Signal</keyword>
<dbReference type="FunCoup" id="Q6CUU9">
    <property type="interactions" value="190"/>
</dbReference>
<dbReference type="GO" id="GO:0006506">
    <property type="term" value="P:GPI anchor biosynthetic process"/>
    <property type="evidence" value="ECO:0007669"/>
    <property type="project" value="UniProtKB-KW"/>
</dbReference>
<accession>Q6CUU9</accession>
<evidence type="ECO:0000313" key="9">
    <source>
        <dbReference type="Proteomes" id="UP000000598"/>
    </source>
</evidence>
<comment type="subcellular location">
    <subcellularLocation>
        <location evidence="1">Endomembrane system</location>
        <topology evidence="1">Multi-pass membrane protein</topology>
    </subcellularLocation>
    <subcellularLocation>
        <location evidence="7">Endoplasmic reticulum membrane</location>
        <topology evidence="7">Multi-pass membrane protein</topology>
    </subcellularLocation>
</comment>
<evidence type="ECO:0000256" key="3">
    <source>
        <dbReference type="ARBA" id="ARBA00022692"/>
    </source>
</evidence>
<feature type="transmembrane region" description="Helical" evidence="7">
    <location>
        <begin position="244"/>
        <end position="260"/>
    </location>
</feature>
<dbReference type="GO" id="GO:0005789">
    <property type="term" value="C:endoplasmic reticulum membrane"/>
    <property type="evidence" value="ECO:0007669"/>
    <property type="project" value="UniProtKB-SubCell"/>
</dbReference>
<protein>
    <recommendedName>
        <fullName evidence="7">Post-GPI attachment to proteins factor 3</fullName>
    </recommendedName>
</protein>
<feature type="transmembrane region" description="Helical" evidence="7">
    <location>
        <begin position="309"/>
        <end position="327"/>
    </location>
</feature>
<feature type="transmembrane region" description="Helical" evidence="7">
    <location>
        <begin position="184"/>
        <end position="202"/>
    </location>
</feature>
<dbReference type="PANTHER" id="PTHR13148:SF0">
    <property type="entry name" value="POST-GPI ATTACHMENT TO PROTEINS FACTOR 3"/>
    <property type="match status" value="1"/>
</dbReference>
<comment type="function">
    <text evidence="7">Involved in the lipid remodeling steps of GPI-anchor maturation.</text>
</comment>